<dbReference type="Pfam" id="PF13400">
    <property type="entry name" value="Tad"/>
    <property type="match status" value="1"/>
</dbReference>
<proteinExistence type="predicted"/>
<keyword evidence="4" id="KW-1185">Reference proteome</keyword>
<dbReference type="SUPFAM" id="SSF53300">
    <property type="entry name" value="vWA-like"/>
    <property type="match status" value="1"/>
</dbReference>
<sequence length="439" mass="48832">MHNKGIDNQNSGHRSRLITRLVANIRRFSQDQKGAIAIMFVILGSFLLGMAAFGFEGSRYVMEKARLSDAMEQAALALSAEDNGNRTIAAINRNNFLASEYFRRYMRNEKSVSRPVINVSDVVSVNENVQYVEYRVSAQTSHTSWFSSSFFPSFKPTVSVGDNGAARKYRSNIDVVFATDFSNSMNERLSGGSSRIQELKRIVLKLSTELYSYNQGNKVGFVPFDWGMHRGSNCRIALSTRTKVTALSTDIIKNLHNNVDYEKTINSIPNESDSEINVPLSQISYQPYGSDWACLKASPMSLETGLTANYNELLSINAMPAGGNTFVSSGILRAAQLLGKSTAAKRVLVIVSDGQDTVNEIITPTLIERGMCEKIKRVMSTRYSVGKIAFVGIGYTPTVDWKLCVGDNNFYISTNVNELEDDLRRAVFEEVGHNTLKRF</sequence>
<dbReference type="EMBL" id="PDDX01000001">
    <property type="protein sequence ID" value="PHI32336.1"/>
    <property type="molecule type" value="Genomic_DNA"/>
</dbReference>
<dbReference type="Gene3D" id="3.40.50.410">
    <property type="entry name" value="von Willebrand factor, type A domain"/>
    <property type="match status" value="1"/>
</dbReference>
<dbReference type="AlphaFoldDB" id="A0A2C6DM62"/>
<dbReference type="OrthoDB" id="5670502at2"/>
<feature type="transmembrane region" description="Helical" evidence="1">
    <location>
        <begin position="35"/>
        <end position="55"/>
    </location>
</feature>
<keyword evidence="1" id="KW-1133">Transmembrane helix</keyword>
<dbReference type="InterPro" id="IPR028087">
    <property type="entry name" value="Tad_N"/>
</dbReference>
<organism evidence="3 4">
    <name type="scientific">Budvicia aquatica</name>
    <dbReference type="NCBI Taxonomy" id="82979"/>
    <lineage>
        <taxon>Bacteria</taxon>
        <taxon>Pseudomonadati</taxon>
        <taxon>Pseudomonadota</taxon>
        <taxon>Gammaproteobacteria</taxon>
        <taxon>Enterobacterales</taxon>
        <taxon>Budviciaceae</taxon>
        <taxon>Budvicia</taxon>
    </lineage>
</organism>
<keyword evidence="1" id="KW-0472">Membrane</keyword>
<dbReference type="Proteomes" id="UP000224974">
    <property type="component" value="Unassembled WGS sequence"/>
</dbReference>
<keyword evidence="1" id="KW-0812">Transmembrane</keyword>
<reference evidence="4" key="1">
    <citation type="submission" date="2017-09" db="EMBL/GenBank/DDBJ databases">
        <title>FDA dAtabase for Regulatory Grade micrObial Sequences (FDA-ARGOS): Supporting development and validation of Infectious Disease Dx tests.</title>
        <authorList>
            <person name="Minogue T."/>
            <person name="Wolcott M."/>
            <person name="Wasieloski L."/>
            <person name="Aguilar W."/>
            <person name="Moore D."/>
            <person name="Tallon L."/>
            <person name="Sadzewicz L."/>
            <person name="Ott S."/>
            <person name="Zhao X."/>
            <person name="Nagaraj S."/>
            <person name="Vavikolanu K."/>
            <person name="Aluvathingal J."/>
            <person name="Nadendla S."/>
            <person name="Sichtig H."/>
        </authorList>
    </citation>
    <scope>NUCLEOTIDE SEQUENCE [LARGE SCALE GENOMIC DNA]</scope>
    <source>
        <strain evidence="4">FDAARGOS_387</strain>
    </source>
</reference>
<dbReference type="InterPro" id="IPR002035">
    <property type="entry name" value="VWF_A"/>
</dbReference>
<feature type="domain" description="VWFA" evidence="2">
    <location>
        <begin position="174"/>
        <end position="431"/>
    </location>
</feature>
<evidence type="ECO:0000313" key="4">
    <source>
        <dbReference type="Proteomes" id="UP000224974"/>
    </source>
</evidence>
<name>A0A2C6DM62_9GAMM</name>
<protein>
    <submittedName>
        <fullName evidence="3">TadE/TadG family protein</fullName>
    </submittedName>
</protein>
<evidence type="ECO:0000259" key="2">
    <source>
        <dbReference type="PROSITE" id="PS50234"/>
    </source>
</evidence>
<evidence type="ECO:0000256" key="1">
    <source>
        <dbReference type="SAM" id="Phobius"/>
    </source>
</evidence>
<dbReference type="STRING" id="1111728.GCA_000427805_01418"/>
<gene>
    <name evidence="3" type="ORF">CRN84_24960</name>
</gene>
<dbReference type="RefSeq" id="WP_051323508.1">
    <property type="nucleotide sequence ID" value="NZ_PDDX01000001.1"/>
</dbReference>
<dbReference type="InterPro" id="IPR036465">
    <property type="entry name" value="vWFA_dom_sf"/>
</dbReference>
<comment type="caution">
    <text evidence="3">The sequence shown here is derived from an EMBL/GenBank/DDBJ whole genome shotgun (WGS) entry which is preliminary data.</text>
</comment>
<dbReference type="PROSITE" id="PS50234">
    <property type="entry name" value="VWFA"/>
    <property type="match status" value="1"/>
</dbReference>
<accession>A0A2C6DM62</accession>
<evidence type="ECO:0000313" key="3">
    <source>
        <dbReference type="EMBL" id="PHI32336.1"/>
    </source>
</evidence>